<dbReference type="GeneID" id="108709951"/>
<dbReference type="InterPro" id="IPR033505">
    <property type="entry name" value="USPL1"/>
</dbReference>
<accession>A0A1L8HAI8</accession>
<dbReference type="Pfam" id="PF15499">
    <property type="entry name" value="Peptidase_C98"/>
    <property type="match status" value="1"/>
</dbReference>
<evidence type="ECO:0000313" key="3">
    <source>
        <dbReference type="Proteomes" id="UP000186698"/>
    </source>
</evidence>
<feature type="domain" description="USP" evidence="2">
    <location>
        <begin position="923"/>
        <end position="1186"/>
    </location>
</feature>
<dbReference type="GO" id="GO:0016926">
    <property type="term" value="P:protein desumoylation"/>
    <property type="evidence" value="ECO:0000318"/>
    <property type="project" value="GO_Central"/>
</dbReference>
<reference evidence="5" key="2">
    <citation type="submission" date="2025-04" db="UniProtKB">
        <authorList>
            <consortium name="RefSeq"/>
        </authorList>
    </citation>
    <scope>IDENTIFICATION</scope>
    <source>
        <strain evidence="5">J_2021</strain>
        <tissue evidence="5">Erythrocytes</tissue>
    </source>
</reference>
<protein>
    <submittedName>
        <fullName evidence="4 5">SUMO-specific isopeptidase USPL1</fullName>
    </submittedName>
</protein>
<dbReference type="Xenbase" id="XB-GENE-6487254">
    <property type="gene designation" value="uspl1.S"/>
</dbReference>
<dbReference type="GO" id="GO:0032183">
    <property type="term" value="F:SUMO binding"/>
    <property type="evidence" value="ECO:0000318"/>
    <property type="project" value="GO_Central"/>
</dbReference>
<feature type="region of interest" description="Disordered" evidence="1">
    <location>
        <begin position="166"/>
        <end position="185"/>
    </location>
</feature>
<dbReference type="PANTHER" id="PTHR15294:SF3">
    <property type="entry name" value="SUMO-SPECIFIC ISOPEPTIDASE USPL1"/>
    <property type="match status" value="1"/>
</dbReference>
<dbReference type="InterPro" id="IPR028889">
    <property type="entry name" value="USP"/>
</dbReference>
<gene>
    <name evidence="4 5 6" type="primary">uspl1.S</name>
</gene>
<dbReference type="AGR" id="Xenbase:XB-GENE-6487254"/>
<dbReference type="Bgee" id="108709951">
    <property type="expression patterns" value="Expressed in egg cell and 19 other cell types or tissues"/>
</dbReference>
<evidence type="ECO:0000256" key="1">
    <source>
        <dbReference type="SAM" id="MobiDB-lite"/>
    </source>
</evidence>
<evidence type="ECO:0000313" key="5">
    <source>
        <dbReference type="RefSeq" id="XP_018105748.1"/>
    </source>
</evidence>
<dbReference type="CTD" id="108709951"/>
<dbReference type="PANTHER" id="PTHR15294">
    <property type="entry name" value="RETINOVIN-RELATED"/>
    <property type="match status" value="1"/>
</dbReference>
<dbReference type="GO" id="GO:0015030">
    <property type="term" value="C:Cajal body"/>
    <property type="evidence" value="ECO:0000318"/>
    <property type="project" value="GO_Central"/>
</dbReference>
<evidence type="ECO:0000313" key="4">
    <source>
        <dbReference type="RefSeq" id="XP_018105747.1"/>
    </source>
</evidence>
<dbReference type="PROSITE" id="PS50235">
    <property type="entry name" value="USP_3"/>
    <property type="match status" value="1"/>
</dbReference>
<dbReference type="Pfam" id="PF15509">
    <property type="entry name" value="DUF4650"/>
    <property type="match status" value="1"/>
</dbReference>
<reference evidence="3" key="1">
    <citation type="submission" date="2024-06" db="UniProtKB">
        <authorList>
            <consortium name="RefSeq"/>
        </authorList>
    </citation>
    <scope>NUCLEOTIDE SEQUENCE [LARGE SCALE GENOMIC DNA]</scope>
    <source>
        <strain evidence="3 4">J_2021</strain>
        <tissue evidence="4">Erythrocytes</tissue>
    </source>
</reference>
<evidence type="ECO:0000259" key="2">
    <source>
        <dbReference type="PROSITE" id="PS50235"/>
    </source>
</evidence>
<dbReference type="RefSeq" id="XP_018105747.1">
    <property type="nucleotide sequence ID" value="XM_018250258.2"/>
</dbReference>
<organism evidence="3 5">
    <name type="scientific">Xenopus laevis</name>
    <name type="common">African clawed frog</name>
    <dbReference type="NCBI Taxonomy" id="8355"/>
    <lineage>
        <taxon>Eukaryota</taxon>
        <taxon>Metazoa</taxon>
        <taxon>Chordata</taxon>
        <taxon>Craniata</taxon>
        <taxon>Vertebrata</taxon>
        <taxon>Euteleostomi</taxon>
        <taxon>Amphibia</taxon>
        <taxon>Batrachia</taxon>
        <taxon>Anura</taxon>
        <taxon>Pipoidea</taxon>
        <taxon>Pipidae</taxon>
        <taxon>Xenopodinae</taxon>
        <taxon>Xenopus</taxon>
        <taxon>Xenopus</taxon>
    </lineage>
</organism>
<dbReference type="OMA" id="CLKCHCG"/>
<dbReference type="InterPro" id="IPR029388">
    <property type="entry name" value="DUF4650"/>
</dbReference>
<dbReference type="Proteomes" id="UP000186698">
    <property type="component" value="Chromosome 2S"/>
</dbReference>
<name>A0A1L8HAI8_XENLA</name>
<dbReference type="STRING" id="8355.A0A1L8HAI8"/>
<sequence length="1661" mass="181744">MNKVSQWVTAMASETPGSTVSLLGHGSILDKSSLHTVGCLGKNVDLSAAPEGGYCPVCEAKGQLQALRTYRINFTQSIYLCANPQCIYPLGYTPLDNIIANTADLKKHHSPGKPKKRHILDNPVTINSAKKHKTDTFISGQYISESLFSSPRIVSYKSVFPCVPKESRTSVPGLSENSQKERSPQPYGMYGVSVCKSESALWDFSKQPGHLQHDFNEFHKGSVQHQVMGMATASMNGPSPLKLNAPATKDPYTLSQPVIAINDPQTRINQKSEAGISGVLNGYPKAEADMGCSLSVLSTCAPLCDPGLRSLTLVHKQSDIPSSSYSGVCLKAAPEAPLLLDAALYDSSEKVVPEESSLFEINFSETCSKVQDGEKCLPSSTLPRENSPMEENGLKDKSGSFIKNALLEKVEPEGVPLLEDNKGQIIVETSACSQLSIINEMSNLHRKNKSSDSCQPVRENHLELPRDGNDGNVYHSTSNVNAVVNCSDVKSLLLTPLPEVIATELSKSNRQSTCKPQGVPLQQCNLCSEQKDEDITLMELPNSLHSEPAEEEDCENKISYGSSLLNVETISDLCKKRNNQIHSSSQSVEDLVTDMSDSNLCNDIDFKAGTKISLEETTAPSCSQPEQIVLNSHPISDPAVTCLIRDTGPEILVEESGPISKELNMSNVSPDLNPMKEMDDMSQNNVLADLLNSLSSETCNEEEASDIEPNSSSLSDGKRFPLYHKTSSLTHSEPEATASTILASFSSVLESSDSINQEKAPVTIFAHPEQTKLYSHEASKTTVSPCLSHSAGEALHISDTPGMGCIPVCEEPTVVQDMSNVNPLRASLDTTLGNSDVEREKQNESFETDCSSMLTDDSIKDPKDGEVVAYLPKGSLENFCLDVKSNCSGNTSSSSIHEALNDALTNHSVEHGSQDALCEKKLLQWKNTLFLCWLDCILSALVHSASLNSIVAQHESAENSLIHHLLEKYKEANSLIQRTGKQEPPKNMSLAENILNKVRMTIFDAIKPSLKCELGDKESPVFALPLLLQRDPEIESCFVHSGVWKFTCKQCGYQYQNKCKRTVTTFTKILPEWTPLNAIHRSPCNNCLDTDQRRTFCIEKIHDIFIIHFVEGLPSNDLGMYSFQFDGYLYEVRTVIQYREDHFSCWIAKEDGTWLESDDMKGYFCIKQNSFEVPASEMHVVMWERKASNATGANNTMAPETENKVLNSLSASPVSLPPTLHQSALAALNAAPSLLKQTPDAPNILSGMEGYRDDDIITLTEIPIDASANVINNNSEAGQQQPIAFDEQLQPPLSSLVTQSVSAYISTSDGQCDQNPCSGTMQDNSFADVLSPAPSGPSLPANSSTPIPNSFRSKKAFIGSWMKSLQNKTPLFLPSNVPSANKKTPPIPGLLLKTTDLQASNKQAQCFDGFKVKRVSNSVNLNNYLGIGPTKDNSATPKTVVSSKIFQPLGSDRLKNGQMGLGNTKDLAKNRSLSNEDKVLRLRLKLLKKLKAKKNELATLDMLGKSQAGKDRSSRPLELSSAKRREQLRGYFHELQDQIDNADTESVCTMSSSTSLCSSPGDVEFFAELFSPPPTNTAQQDSMDDSSFLEMYVEGYNPSCADYGTNKTASKEALQSTISISQLSPRHTNSSSVGNIFHDMLSTSTMQMLNEEYFSHFDNMF</sequence>
<feature type="region of interest" description="Disordered" evidence="1">
    <location>
        <begin position="374"/>
        <end position="395"/>
    </location>
</feature>
<dbReference type="RefSeq" id="XP_018105748.1">
    <property type="nucleotide sequence ID" value="XM_018250259.1"/>
</dbReference>
<dbReference type="KEGG" id="xla:108709951"/>
<proteinExistence type="predicted"/>
<dbReference type="GO" id="GO:0030576">
    <property type="term" value="P:Cajal body organization"/>
    <property type="evidence" value="ECO:0000318"/>
    <property type="project" value="GO_Central"/>
</dbReference>
<dbReference type="OrthoDB" id="6160353at2759"/>
<dbReference type="PaxDb" id="8355-A0A1L8HAI8"/>
<dbReference type="InterPro" id="IPR028890">
    <property type="entry name" value="Peptidase_C98"/>
</dbReference>
<evidence type="ECO:0000313" key="6">
    <source>
        <dbReference type="Xenbase" id="XB-GENE-6487254"/>
    </source>
</evidence>
<keyword evidence="3" id="KW-1185">Reference proteome</keyword>